<reference evidence="1" key="1">
    <citation type="submission" date="2013-08" db="EMBL/GenBank/DDBJ databases">
        <authorList>
            <person name="Mendez C."/>
            <person name="Richter M."/>
            <person name="Ferrer M."/>
            <person name="Sanchez J."/>
        </authorList>
    </citation>
    <scope>NUCLEOTIDE SEQUENCE</scope>
</reference>
<accession>T0YLX0</accession>
<dbReference type="GO" id="GO:0008168">
    <property type="term" value="F:methyltransferase activity"/>
    <property type="evidence" value="ECO:0007669"/>
    <property type="project" value="UniProtKB-KW"/>
</dbReference>
<dbReference type="EMBL" id="AUZY01010992">
    <property type="protein sequence ID" value="EQD36426.1"/>
    <property type="molecule type" value="Genomic_DNA"/>
</dbReference>
<comment type="caution">
    <text evidence="1">The sequence shown here is derived from an EMBL/GenBank/DDBJ whole genome shotgun (WGS) entry which is preliminary data.</text>
</comment>
<reference evidence="1" key="2">
    <citation type="journal article" date="2014" name="ISME J.">
        <title>Microbial stratification in low pH oxic and suboxic macroscopic growths along an acid mine drainage.</title>
        <authorList>
            <person name="Mendez-Garcia C."/>
            <person name="Mesa V."/>
            <person name="Sprenger R.R."/>
            <person name="Richter M."/>
            <person name="Diez M.S."/>
            <person name="Solano J."/>
            <person name="Bargiela R."/>
            <person name="Golyshina O.V."/>
            <person name="Manteca A."/>
            <person name="Ramos J.L."/>
            <person name="Gallego J.R."/>
            <person name="Llorente I."/>
            <person name="Martins Dos Santos V.A."/>
            <person name="Jensen O.N."/>
            <person name="Pelaez A.I."/>
            <person name="Sanchez J."/>
            <person name="Ferrer M."/>
        </authorList>
    </citation>
    <scope>NUCLEOTIDE SEQUENCE</scope>
</reference>
<dbReference type="GO" id="GO:0032259">
    <property type="term" value="P:methylation"/>
    <property type="evidence" value="ECO:0007669"/>
    <property type="project" value="UniProtKB-KW"/>
</dbReference>
<gene>
    <name evidence="1" type="ORF">B1B_16522</name>
</gene>
<sequence length="91" mass="10473">NLESEENMFDTAIAIGSLHHLKDPIRGIMKMEQMTRGSIVIADWNSKSAGIHNPHSREDLEQKEKSIKLHAAENGYSVSDFDYWYMIHKTK</sequence>
<proteinExistence type="predicted"/>
<dbReference type="AlphaFoldDB" id="T0YLX0"/>
<feature type="non-terminal residue" evidence="1">
    <location>
        <position position="1"/>
    </location>
</feature>
<name>T0YLX0_9ZZZZ</name>
<dbReference type="Gene3D" id="3.40.50.150">
    <property type="entry name" value="Vaccinia Virus protein VP39"/>
    <property type="match status" value="1"/>
</dbReference>
<dbReference type="SUPFAM" id="SSF53335">
    <property type="entry name" value="S-adenosyl-L-methionine-dependent methyltransferases"/>
    <property type="match status" value="1"/>
</dbReference>
<keyword evidence="1" id="KW-0489">Methyltransferase</keyword>
<protein>
    <submittedName>
        <fullName evidence="1">SAM-dependent methyltransferase</fullName>
    </submittedName>
</protein>
<organism evidence="1">
    <name type="scientific">mine drainage metagenome</name>
    <dbReference type="NCBI Taxonomy" id="410659"/>
    <lineage>
        <taxon>unclassified sequences</taxon>
        <taxon>metagenomes</taxon>
        <taxon>ecological metagenomes</taxon>
    </lineage>
</organism>
<keyword evidence="1" id="KW-0808">Transferase</keyword>
<dbReference type="InterPro" id="IPR029063">
    <property type="entry name" value="SAM-dependent_MTases_sf"/>
</dbReference>
<evidence type="ECO:0000313" key="1">
    <source>
        <dbReference type="EMBL" id="EQD36426.1"/>
    </source>
</evidence>